<keyword evidence="2" id="KW-0723">Serine/threonine-protein kinase</keyword>
<keyword evidence="5" id="KW-1133">Transmembrane helix</keyword>
<keyword evidence="6" id="KW-0472">Membrane</keyword>
<keyword evidence="4 8" id="KW-0732">Signal</keyword>
<evidence type="ECO:0000256" key="8">
    <source>
        <dbReference type="SAM" id="SignalP"/>
    </source>
</evidence>
<evidence type="ECO:0000313" key="12">
    <source>
        <dbReference type="Proteomes" id="UP001227230"/>
    </source>
</evidence>
<evidence type="ECO:0000256" key="2">
    <source>
        <dbReference type="ARBA" id="ARBA00022527"/>
    </source>
</evidence>
<name>A0ABY9DFG4_VITVI</name>
<keyword evidence="2" id="KW-0418">Kinase</keyword>
<dbReference type="Pfam" id="PF13947">
    <property type="entry name" value="GUB_WAK_bind"/>
    <property type="match status" value="1"/>
</dbReference>
<dbReference type="Pfam" id="PF00069">
    <property type="entry name" value="Pkinase"/>
    <property type="match status" value="1"/>
</dbReference>
<gene>
    <name evidence="11" type="ORF">VitviT2T_024395</name>
</gene>
<keyword evidence="3" id="KW-0812">Transmembrane</keyword>
<proteinExistence type="predicted"/>
<evidence type="ECO:0000256" key="5">
    <source>
        <dbReference type="ARBA" id="ARBA00022989"/>
    </source>
</evidence>
<dbReference type="EMBL" id="CP126663">
    <property type="protein sequence ID" value="WKA06499.1"/>
    <property type="molecule type" value="Genomic_DNA"/>
</dbReference>
<dbReference type="InterPro" id="IPR045874">
    <property type="entry name" value="LRK10/LRL21-25-like"/>
</dbReference>
<evidence type="ECO:0000259" key="9">
    <source>
        <dbReference type="Pfam" id="PF00069"/>
    </source>
</evidence>
<keyword evidence="12" id="KW-1185">Reference proteome</keyword>
<dbReference type="InterPro" id="IPR000719">
    <property type="entry name" value="Prot_kinase_dom"/>
</dbReference>
<feature type="domain" description="Protein kinase" evidence="9">
    <location>
        <begin position="297"/>
        <end position="407"/>
    </location>
</feature>
<protein>
    <recommendedName>
        <fullName evidence="13">Rust resistance kinase Lr10</fullName>
    </recommendedName>
</protein>
<evidence type="ECO:0000313" key="11">
    <source>
        <dbReference type="EMBL" id="WKA06499.1"/>
    </source>
</evidence>
<accession>A0ABY9DFG4</accession>
<reference evidence="11 12" key="1">
    <citation type="journal article" date="2023" name="Hortic Res">
        <title>The complete reference genome for grapevine (Vitis vinifera L.) genetics and breeding.</title>
        <authorList>
            <person name="Shi X."/>
            <person name="Cao S."/>
            <person name="Wang X."/>
            <person name="Huang S."/>
            <person name="Wang Y."/>
            <person name="Liu Z."/>
            <person name="Liu W."/>
            <person name="Leng X."/>
            <person name="Peng Y."/>
            <person name="Wang N."/>
            <person name="Wang Y."/>
            <person name="Ma Z."/>
            <person name="Xu X."/>
            <person name="Zhang F."/>
            <person name="Xue H."/>
            <person name="Zhong H."/>
            <person name="Wang Y."/>
            <person name="Zhang K."/>
            <person name="Velt A."/>
            <person name="Avia K."/>
            <person name="Holtgrawe D."/>
            <person name="Grimplet J."/>
            <person name="Matus J.T."/>
            <person name="Ware D."/>
            <person name="Wu X."/>
            <person name="Wang H."/>
            <person name="Liu C."/>
            <person name="Fang Y."/>
            <person name="Rustenholz C."/>
            <person name="Cheng Z."/>
            <person name="Xiao H."/>
            <person name="Zhou Y."/>
        </authorList>
    </citation>
    <scope>NUCLEOTIDE SEQUENCE [LARGE SCALE GENOMIC DNA]</scope>
    <source>
        <strain evidence="12">cv. Pinot noir / PN40024</strain>
        <tissue evidence="11">Leaf</tissue>
    </source>
</reference>
<evidence type="ECO:0000256" key="7">
    <source>
        <dbReference type="ARBA" id="ARBA00023180"/>
    </source>
</evidence>
<sequence length="467" mass="52798">MMLREAKLLGVGLITLLHFSFLSFCAASENQPCRPSSCGDIQNISIPFRLKGDLLGCGHPDPAYELVCENNRTMLYGKYYVEEINYQNYTIRVVVAGLEKSNCFSLPLYSLTADHLDGYKYPDELDTVVLMNCARPIFDQYYIPIVPCNRTDATFSSSQPYAYALSGRNQQVRDLPYSCTIGLTVVTGNFMAVSEPSNLLRSDLQEKLLMGLQISFLSSRCHECEAKGRWCTQHFSNNTIECLGDDGRNWLNKLKNVLELAIAFFINTLGSPYTTQGRKDSIEDSGTVGIGAWFLEKTARGTLGYIAPELFYKNVGHVSYKADVYSFGMLLMEMVGKQRHFRRHEEEDLSELFFPSWIYDRIEQGEDMEMGDVIEDEKIYIWKMVIVALWCVQMKPMDRPSMSKALDMLEGDVELLQLPLKPTLYSHEISALDLENKPMGVPISSHNASITISLDGSFLSLLLVFSL</sequence>
<comment type="subcellular location">
    <subcellularLocation>
        <location evidence="1">Membrane</location>
        <topology evidence="1">Single-pass type I membrane protein</topology>
    </subcellularLocation>
</comment>
<dbReference type="InterPro" id="IPR025287">
    <property type="entry name" value="WAK_GUB"/>
</dbReference>
<dbReference type="SUPFAM" id="SSF56112">
    <property type="entry name" value="Protein kinase-like (PK-like)"/>
    <property type="match status" value="1"/>
</dbReference>
<keyword evidence="2" id="KW-0808">Transferase</keyword>
<keyword evidence="7" id="KW-0325">Glycoprotein</keyword>
<evidence type="ECO:0000256" key="6">
    <source>
        <dbReference type="ARBA" id="ARBA00023136"/>
    </source>
</evidence>
<evidence type="ECO:0000256" key="4">
    <source>
        <dbReference type="ARBA" id="ARBA00022729"/>
    </source>
</evidence>
<evidence type="ECO:0000256" key="3">
    <source>
        <dbReference type="ARBA" id="ARBA00022692"/>
    </source>
</evidence>
<evidence type="ECO:0008006" key="13">
    <source>
        <dbReference type="Google" id="ProtNLM"/>
    </source>
</evidence>
<organism evidence="11 12">
    <name type="scientific">Vitis vinifera</name>
    <name type="common">Grape</name>
    <dbReference type="NCBI Taxonomy" id="29760"/>
    <lineage>
        <taxon>Eukaryota</taxon>
        <taxon>Viridiplantae</taxon>
        <taxon>Streptophyta</taxon>
        <taxon>Embryophyta</taxon>
        <taxon>Tracheophyta</taxon>
        <taxon>Spermatophyta</taxon>
        <taxon>Magnoliopsida</taxon>
        <taxon>eudicotyledons</taxon>
        <taxon>Gunneridae</taxon>
        <taxon>Pentapetalae</taxon>
        <taxon>rosids</taxon>
        <taxon>Vitales</taxon>
        <taxon>Vitaceae</taxon>
        <taxon>Viteae</taxon>
        <taxon>Vitis</taxon>
    </lineage>
</organism>
<dbReference type="Proteomes" id="UP001227230">
    <property type="component" value="Chromosome 16"/>
</dbReference>
<feature type="chain" id="PRO_5045623392" description="Rust resistance kinase Lr10" evidence="8">
    <location>
        <begin position="28"/>
        <end position="467"/>
    </location>
</feature>
<feature type="signal peptide" evidence="8">
    <location>
        <begin position="1"/>
        <end position="27"/>
    </location>
</feature>
<evidence type="ECO:0000256" key="1">
    <source>
        <dbReference type="ARBA" id="ARBA00004479"/>
    </source>
</evidence>
<feature type="domain" description="Wall-associated receptor kinase galacturonan-binding" evidence="10">
    <location>
        <begin position="33"/>
        <end position="94"/>
    </location>
</feature>
<dbReference type="PANTHER" id="PTHR27009">
    <property type="entry name" value="RUST RESISTANCE KINASE LR10-RELATED"/>
    <property type="match status" value="1"/>
</dbReference>
<dbReference type="InterPro" id="IPR011009">
    <property type="entry name" value="Kinase-like_dom_sf"/>
</dbReference>
<evidence type="ECO:0000259" key="10">
    <source>
        <dbReference type="Pfam" id="PF13947"/>
    </source>
</evidence>
<dbReference type="Gene3D" id="1.10.510.10">
    <property type="entry name" value="Transferase(Phosphotransferase) domain 1"/>
    <property type="match status" value="1"/>
</dbReference>